<gene>
    <name evidence="1" type="ORF">AVEN_141671_1</name>
</gene>
<feature type="non-terminal residue" evidence="1">
    <location>
        <position position="1"/>
    </location>
</feature>
<evidence type="ECO:0000313" key="1">
    <source>
        <dbReference type="EMBL" id="GBL68281.1"/>
    </source>
</evidence>
<reference evidence="1 2" key="1">
    <citation type="journal article" date="2019" name="Sci. Rep.">
        <title>Orb-weaving spider Araneus ventricosus genome elucidates the spidroin gene catalogue.</title>
        <authorList>
            <person name="Kono N."/>
            <person name="Nakamura H."/>
            <person name="Ohtoshi R."/>
            <person name="Moran D.A.P."/>
            <person name="Shinohara A."/>
            <person name="Yoshida Y."/>
            <person name="Fujiwara M."/>
            <person name="Mori M."/>
            <person name="Tomita M."/>
            <person name="Arakawa K."/>
        </authorList>
    </citation>
    <scope>NUCLEOTIDE SEQUENCE [LARGE SCALE GENOMIC DNA]</scope>
</reference>
<evidence type="ECO:0000313" key="2">
    <source>
        <dbReference type="Proteomes" id="UP000499080"/>
    </source>
</evidence>
<dbReference type="Proteomes" id="UP000499080">
    <property type="component" value="Unassembled WGS sequence"/>
</dbReference>
<sequence>IEVKICLVREQYVSNIDITFIHKLQNSVREIIACINGIHTQRLERLDLVGKHVKVVVPDTVRGNSPSPARDATRRTDVRGCYRMTCCTASAFDSITALRGWPTFPIRSSLAFPVRSNFSNRAFIALSDGPLLTSNLLWKVRLV</sequence>
<keyword evidence="2" id="KW-1185">Reference proteome</keyword>
<comment type="caution">
    <text evidence="1">The sequence shown here is derived from an EMBL/GenBank/DDBJ whole genome shotgun (WGS) entry which is preliminary data.</text>
</comment>
<proteinExistence type="predicted"/>
<name>A0A4Y1ZU91_ARAVE</name>
<dbReference type="EMBL" id="BGPR01153564">
    <property type="protein sequence ID" value="GBL68281.1"/>
    <property type="molecule type" value="Genomic_DNA"/>
</dbReference>
<organism evidence="1 2">
    <name type="scientific">Araneus ventricosus</name>
    <name type="common">Orbweaver spider</name>
    <name type="synonym">Epeira ventricosa</name>
    <dbReference type="NCBI Taxonomy" id="182803"/>
    <lineage>
        <taxon>Eukaryota</taxon>
        <taxon>Metazoa</taxon>
        <taxon>Ecdysozoa</taxon>
        <taxon>Arthropoda</taxon>
        <taxon>Chelicerata</taxon>
        <taxon>Arachnida</taxon>
        <taxon>Araneae</taxon>
        <taxon>Araneomorphae</taxon>
        <taxon>Entelegynae</taxon>
        <taxon>Araneoidea</taxon>
        <taxon>Araneidae</taxon>
        <taxon>Araneus</taxon>
    </lineage>
</organism>
<protein>
    <submittedName>
        <fullName evidence="1">Uncharacterized protein</fullName>
    </submittedName>
</protein>
<dbReference type="AlphaFoldDB" id="A0A4Y1ZU91"/>
<accession>A0A4Y1ZU91</accession>